<protein>
    <submittedName>
        <fullName evidence="2">Polyketide cyclase/dehydrase/lipid transport protein</fullName>
    </submittedName>
</protein>
<dbReference type="EMBL" id="JACHVT010000013">
    <property type="protein sequence ID" value="MBB2988484.1"/>
    <property type="molecule type" value="Genomic_DNA"/>
</dbReference>
<reference evidence="2 3" key="1">
    <citation type="submission" date="2018-10" db="EMBL/GenBank/DDBJ databases">
        <title>Sequencing the genomes of 1000 actinobacteria strains.</title>
        <authorList>
            <person name="Klenk H.-P."/>
        </authorList>
    </citation>
    <scope>NUCLEOTIDE SEQUENCE [LARGE SCALE GENOMIC DNA]</scope>
    <source>
        <strain evidence="2 3">DSM 44267</strain>
    </source>
</reference>
<dbReference type="InterPro" id="IPR023393">
    <property type="entry name" value="START-like_dom_sf"/>
</dbReference>
<dbReference type="Proteomes" id="UP000278440">
    <property type="component" value="Unassembled WGS sequence"/>
</dbReference>
<name>A0A495XYR7_9MICO</name>
<sequence length="131" mass="14446">MSDVTIRAVGPVATPTAWERYADTTLWKRWSPQILGVDLTDPTRQRLHAGMTGRVRGPLGLKVPFTVESVDEARMSWVWRVHVGPVRMRLHHTVAGHPKGTETTLTISGAPPVAVGYSVLAQVALHRLVRP</sequence>
<dbReference type="InterPro" id="IPR019587">
    <property type="entry name" value="Polyketide_cyclase/dehydratase"/>
</dbReference>
<keyword evidence="3" id="KW-1185">Reference proteome</keyword>
<gene>
    <name evidence="2" type="ORF">DFJ68_2919</name>
    <name evidence="1" type="ORF">FHW14_003678</name>
</gene>
<dbReference type="Gene3D" id="3.30.530.20">
    <property type="match status" value="1"/>
</dbReference>
<dbReference type="RefSeq" id="WP_121034320.1">
    <property type="nucleotide sequence ID" value="NZ_JACHVT010000013.1"/>
</dbReference>
<evidence type="ECO:0000313" key="2">
    <source>
        <dbReference type="EMBL" id="RKT79447.1"/>
    </source>
</evidence>
<proteinExistence type="predicted"/>
<evidence type="ECO:0000313" key="3">
    <source>
        <dbReference type="Proteomes" id="UP000278440"/>
    </source>
</evidence>
<accession>A0A495XYR7</accession>
<dbReference type="AlphaFoldDB" id="A0A495XYR7"/>
<dbReference type="Proteomes" id="UP000590811">
    <property type="component" value="Unassembled WGS sequence"/>
</dbReference>
<evidence type="ECO:0000313" key="4">
    <source>
        <dbReference type="Proteomes" id="UP000590811"/>
    </source>
</evidence>
<dbReference type="OrthoDB" id="191189at2"/>
<evidence type="ECO:0000313" key="1">
    <source>
        <dbReference type="EMBL" id="MBB2988484.1"/>
    </source>
</evidence>
<reference evidence="1 4" key="2">
    <citation type="submission" date="2020-08" db="EMBL/GenBank/DDBJ databases">
        <title>Genomic Encyclopedia of Type Strains, Phase IV (KMG-V): Genome sequencing to study the core and pangenomes of soil and plant-associated prokaryotes.</title>
        <authorList>
            <person name="Whitman W."/>
        </authorList>
    </citation>
    <scope>NUCLEOTIDE SEQUENCE [LARGE SCALE GENOMIC DNA]</scope>
    <source>
        <strain evidence="1 4">B3ACCR2</strain>
    </source>
</reference>
<dbReference type="EMBL" id="RBXT01000001">
    <property type="protein sequence ID" value="RKT79447.1"/>
    <property type="molecule type" value="Genomic_DNA"/>
</dbReference>
<dbReference type="CDD" id="cd07812">
    <property type="entry name" value="SRPBCC"/>
    <property type="match status" value="1"/>
</dbReference>
<dbReference type="SUPFAM" id="SSF55961">
    <property type="entry name" value="Bet v1-like"/>
    <property type="match status" value="1"/>
</dbReference>
<organism evidence="2 3">
    <name type="scientific">Terracoccus luteus</name>
    <dbReference type="NCBI Taxonomy" id="53356"/>
    <lineage>
        <taxon>Bacteria</taxon>
        <taxon>Bacillati</taxon>
        <taxon>Actinomycetota</taxon>
        <taxon>Actinomycetes</taxon>
        <taxon>Micrococcales</taxon>
        <taxon>Intrasporangiaceae</taxon>
        <taxon>Terracoccus</taxon>
    </lineage>
</organism>
<dbReference type="Pfam" id="PF10604">
    <property type="entry name" value="Polyketide_cyc2"/>
    <property type="match status" value="1"/>
</dbReference>
<comment type="caution">
    <text evidence="2">The sequence shown here is derived from an EMBL/GenBank/DDBJ whole genome shotgun (WGS) entry which is preliminary data.</text>
</comment>